<dbReference type="GO" id="GO:0016405">
    <property type="term" value="F:CoA-ligase activity"/>
    <property type="evidence" value="ECO:0007669"/>
    <property type="project" value="TreeGrafter"/>
</dbReference>
<dbReference type="InterPro" id="IPR025110">
    <property type="entry name" value="AMP-bd_C"/>
</dbReference>
<keyword evidence="8" id="KW-1185">Reference proteome</keyword>
<dbReference type="EMBL" id="JANEYG010000003">
    <property type="protein sequence ID" value="KAJ8924036.1"/>
    <property type="molecule type" value="Genomic_DNA"/>
</dbReference>
<keyword evidence="4" id="KW-0576">Peroxisome</keyword>
<gene>
    <name evidence="7" type="ORF">NQ315_006813</name>
</gene>
<dbReference type="Proteomes" id="UP001159042">
    <property type="component" value="Unassembled WGS sequence"/>
</dbReference>
<dbReference type="PANTHER" id="PTHR24096">
    <property type="entry name" value="LONG-CHAIN-FATTY-ACID--COA LIGASE"/>
    <property type="match status" value="1"/>
</dbReference>
<evidence type="ECO:0000313" key="8">
    <source>
        <dbReference type="Proteomes" id="UP001159042"/>
    </source>
</evidence>
<feature type="domain" description="AMP-binding enzyme C-terminal" evidence="6">
    <location>
        <begin position="731"/>
        <end position="806"/>
    </location>
</feature>
<dbReference type="PANTHER" id="PTHR24096:SF149">
    <property type="entry name" value="AMP-BINDING DOMAIN-CONTAINING PROTEIN-RELATED"/>
    <property type="match status" value="1"/>
</dbReference>
<evidence type="ECO:0000259" key="5">
    <source>
        <dbReference type="Pfam" id="PF00501"/>
    </source>
</evidence>
<evidence type="ECO:0000256" key="4">
    <source>
        <dbReference type="ARBA" id="ARBA00023140"/>
    </source>
</evidence>
<dbReference type="InterPro" id="IPR042099">
    <property type="entry name" value="ANL_N_sf"/>
</dbReference>
<protein>
    <submittedName>
        <fullName evidence="7">Uncharacterized protein</fullName>
    </submittedName>
</protein>
<reference evidence="7 8" key="1">
    <citation type="journal article" date="2023" name="Insect Mol. Biol.">
        <title>Genome sequencing provides insights into the evolution of gene families encoding plant cell wall-degrading enzymes in longhorned beetles.</title>
        <authorList>
            <person name="Shin N.R."/>
            <person name="Okamura Y."/>
            <person name="Kirsch R."/>
            <person name="Pauchet Y."/>
        </authorList>
    </citation>
    <scope>NUCLEOTIDE SEQUENCE [LARGE SCALE GENOMIC DNA]</scope>
    <source>
        <strain evidence="7">EAD_L_NR</strain>
    </source>
</reference>
<organism evidence="7 8">
    <name type="scientific">Exocentrus adspersus</name>
    <dbReference type="NCBI Taxonomy" id="1586481"/>
    <lineage>
        <taxon>Eukaryota</taxon>
        <taxon>Metazoa</taxon>
        <taxon>Ecdysozoa</taxon>
        <taxon>Arthropoda</taxon>
        <taxon>Hexapoda</taxon>
        <taxon>Insecta</taxon>
        <taxon>Pterygota</taxon>
        <taxon>Neoptera</taxon>
        <taxon>Endopterygota</taxon>
        <taxon>Coleoptera</taxon>
        <taxon>Polyphaga</taxon>
        <taxon>Cucujiformia</taxon>
        <taxon>Chrysomeloidea</taxon>
        <taxon>Cerambycidae</taxon>
        <taxon>Lamiinae</taxon>
        <taxon>Acanthocinini</taxon>
        <taxon>Exocentrus</taxon>
    </lineage>
</organism>
<dbReference type="Gene3D" id="3.30.300.30">
    <property type="match status" value="1"/>
</dbReference>
<accession>A0AAV8WCR1</accession>
<keyword evidence="3" id="KW-0436">Ligase</keyword>
<evidence type="ECO:0000256" key="3">
    <source>
        <dbReference type="ARBA" id="ARBA00022598"/>
    </source>
</evidence>
<proteinExistence type="inferred from homology"/>
<feature type="domain" description="AMP-dependent synthetase/ligase" evidence="5">
    <location>
        <begin position="24"/>
        <end position="267"/>
    </location>
</feature>
<dbReference type="AlphaFoldDB" id="A0AAV8WCR1"/>
<comment type="caution">
    <text evidence="7">The sequence shown here is derived from an EMBL/GenBank/DDBJ whole genome shotgun (WGS) entry which is preliminary data.</text>
</comment>
<evidence type="ECO:0000256" key="2">
    <source>
        <dbReference type="ARBA" id="ARBA00006432"/>
    </source>
</evidence>
<dbReference type="SUPFAM" id="SSF56801">
    <property type="entry name" value="Acetyl-CoA synthetase-like"/>
    <property type="match status" value="2"/>
</dbReference>
<dbReference type="Gene3D" id="3.40.50.12780">
    <property type="entry name" value="N-terminal domain of ligase-like"/>
    <property type="match status" value="2"/>
</dbReference>
<dbReference type="Pfam" id="PF13193">
    <property type="entry name" value="AMP-binding_C"/>
    <property type="match status" value="1"/>
</dbReference>
<dbReference type="InterPro" id="IPR020845">
    <property type="entry name" value="AMP-binding_CS"/>
</dbReference>
<comment type="similarity">
    <text evidence="2">Belongs to the ATP-dependent AMP-binding enzyme family.</text>
</comment>
<dbReference type="InterPro" id="IPR000873">
    <property type="entry name" value="AMP-dep_synth/lig_dom"/>
</dbReference>
<dbReference type="InterPro" id="IPR045851">
    <property type="entry name" value="AMP-bd_C_sf"/>
</dbReference>
<dbReference type="GO" id="GO:0005777">
    <property type="term" value="C:peroxisome"/>
    <property type="evidence" value="ECO:0007669"/>
    <property type="project" value="UniProtKB-SubCell"/>
</dbReference>
<evidence type="ECO:0000259" key="6">
    <source>
        <dbReference type="Pfam" id="PF13193"/>
    </source>
</evidence>
<evidence type="ECO:0000313" key="7">
    <source>
        <dbReference type="EMBL" id="KAJ8924036.1"/>
    </source>
</evidence>
<feature type="domain" description="AMP-dependent synthetase/ligase" evidence="5">
    <location>
        <begin position="310"/>
        <end position="682"/>
    </location>
</feature>
<dbReference type="Pfam" id="PF00501">
    <property type="entry name" value="AMP-binding"/>
    <property type="match status" value="2"/>
</dbReference>
<sequence length="820" mass="90981">MSPRIVKGPRISFEEITKGLGEVFFEAADKYADNICQIEAETGKTETFRSVKERSIRVAIHLLEMGIKPGDVVACCLKNSIDSAIPVVTSLYINAKVASLDVLQSSRDCAHCIQLVQPKLIFVDEDAETLIENSLVEAGFDNVGIIIVGTSSKHKMLSEMLTPCATESEFKPVAVKDCHDTAFLSFSSGTTDRSKAICISHFGLLNKIALQIRAFKKQVVSMNCASLFWFLPVAMFTQAMISGGCRVLCPEFDVETTLKYIEKYKLETAKILRLSVTVNFQLVEVSMSARIVRGPRVDFEKTTKGLGEFFFESGDKHGDKICHIQAETGKTETFRSVKERSTRVAIHLLEMGIKPGDVVACCLKNKFDSVIAVVASLYVNAIIASLDVGQSSRECAYCLKLVHPKLIFADEDAEAMIEKSLVEAGLDVDIVVVGKSSNRKTLCKMLKHCTTEKEFRPVAVEDCHDTAFLNFSSGTTGNAKAISISHFALVNEAIYDRFTPFDEQSPDITMHFGSLFWILPIVLLTRSMAFGNPRVLSSKYNVPAENTLKYIETYKVTFLAIQPIYTYALSNLKDFDTFNVSSLKVLLISGAATNGSQILKMAELFPDTNINVAYGSTEAVGAITYFGFIPSRDVPVSKVASVGKCVNNADIKVVDTKTRKILGPYEQGEICFRKPYAMNGYYKLDSSDVYDDGFIRTGDIGYYDEDEYFYIVGRIKEMFKYKSWQVLPFAVENILEEHPDVKEAVVFGIPHEIDEFHPAAFVVLKEGAKVSVEDIQKFASDKVSEVQKLRGGIKIVDTIARTSTGKKVRRGNAEIFLKLQ</sequence>
<dbReference type="PROSITE" id="PS00455">
    <property type="entry name" value="AMP_BINDING"/>
    <property type="match status" value="1"/>
</dbReference>
<evidence type="ECO:0000256" key="1">
    <source>
        <dbReference type="ARBA" id="ARBA00004275"/>
    </source>
</evidence>
<comment type="subcellular location">
    <subcellularLocation>
        <location evidence="1">Peroxisome</location>
    </subcellularLocation>
</comment>
<name>A0AAV8WCR1_9CUCU</name>